<organism evidence="1 2">
    <name type="scientific">Mesorhizobium escarrei</name>
    <dbReference type="NCBI Taxonomy" id="666018"/>
    <lineage>
        <taxon>Bacteria</taxon>
        <taxon>Pseudomonadati</taxon>
        <taxon>Pseudomonadota</taxon>
        <taxon>Alphaproteobacteria</taxon>
        <taxon>Hyphomicrobiales</taxon>
        <taxon>Phyllobacteriaceae</taxon>
        <taxon>Mesorhizobium</taxon>
    </lineage>
</organism>
<reference evidence="1 2" key="1">
    <citation type="submission" date="2022-03" db="EMBL/GenBank/DDBJ databases">
        <authorList>
            <person name="Brunel B."/>
        </authorList>
    </citation>
    <scope>NUCLEOTIDE SEQUENCE [LARGE SCALE GENOMIC DNA]</scope>
    <source>
        <strain evidence="1">STM5069sample</strain>
    </source>
</reference>
<accession>A0ABM9E249</accession>
<protein>
    <submittedName>
        <fullName evidence="1">Uncharacterized protein</fullName>
    </submittedName>
</protein>
<dbReference type="EMBL" id="CAKXZT010000131">
    <property type="protein sequence ID" value="CAH2403104.1"/>
    <property type="molecule type" value="Genomic_DNA"/>
</dbReference>
<comment type="caution">
    <text evidence="1">The sequence shown here is derived from an EMBL/GenBank/DDBJ whole genome shotgun (WGS) entry which is preliminary data.</text>
</comment>
<dbReference type="Proteomes" id="UP001153050">
    <property type="component" value="Unassembled WGS sequence"/>
</dbReference>
<evidence type="ECO:0000313" key="1">
    <source>
        <dbReference type="EMBL" id="CAH2403104.1"/>
    </source>
</evidence>
<proteinExistence type="predicted"/>
<keyword evidence="2" id="KW-1185">Reference proteome</keyword>
<gene>
    <name evidence="1" type="ORF">MES5069_360157</name>
</gene>
<sequence>MDWRRGPRRYRHAIKVEQRSRQLLLRRRVVDHGEQLVDDDGDVRARIDVDGDVDVGGPIMSGKPRRVGLGLAETIECGKSPQTTDVIDKSFLCKSAFTKQLR</sequence>
<name>A0ABM9E249_9HYPH</name>
<evidence type="ECO:0000313" key="2">
    <source>
        <dbReference type="Proteomes" id="UP001153050"/>
    </source>
</evidence>